<evidence type="ECO:0000256" key="5">
    <source>
        <dbReference type="ARBA" id="ARBA00022840"/>
    </source>
</evidence>
<dbReference type="PROSITE" id="PS51158">
    <property type="entry name" value="ALPHA_KINASE"/>
    <property type="match status" value="1"/>
</dbReference>
<dbReference type="SMART" id="SM00811">
    <property type="entry name" value="Alpha_kinase"/>
    <property type="match status" value="1"/>
</dbReference>
<dbReference type="PANTHER" id="PTHR45992:SF11">
    <property type="entry name" value="ALPHA-TYPE PROTEIN KINASE DOMAIN-CONTAINING PROTEIN"/>
    <property type="match status" value="1"/>
</dbReference>
<evidence type="ECO:0000259" key="7">
    <source>
        <dbReference type="PROSITE" id="PS51158"/>
    </source>
</evidence>
<dbReference type="Proteomes" id="UP000236333">
    <property type="component" value="Unassembled WGS sequence"/>
</dbReference>
<dbReference type="Pfam" id="PF02816">
    <property type="entry name" value="Alpha_kinase"/>
    <property type="match status" value="1"/>
</dbReference>
<evidence type="ECO:0000313" key="9">
    <source>
        <dbReference type="Proteomes" id="UP000236333"/>
    </source>
</evidence>
<sequence>MQTLRLRRRPVRPTRPSATPSQALAQWSFARRNNANKASVHADAPFASGAFRWVAKGTYTAGERQGQQCVAKWFKTGVVYESTFFQKDIQAVERAQLIVDEFNGAGIVNNTIEPPRDDPPPLFVQYGSQFRQGGRLQARTFYLWLQKHLVEPYIEGFVKWNSNSGAIFGSTAWDDLMQALSHFSYHASGGQFVLCDLQGGLYLDGTVVLTDPVILSRQRTYGVTDLGPEGITTFFARHQCNKYCREHWTKPNDRSIHFKLSQGTTMVGLR</sequence>
<keyword evidence="2" id="KW-0808">Transferase</keyword>
<dbReference type="Gene3D" id="3.20.200.10">
    <property type="entry name" value="MHCK/EF2 kinase"/>
    <property type="match status" value="1"/>
</dbReference>
<keyword evidence="4 8" id="KW-0418">Kinase</keyword>
<feature type="region of interest" description="Disordered" evidence="6">
    <location>
        <begin position="1"/>
        <end position="22"/>
    </location>
</feature>
<evidence type="ECO:0000256" key="1">
    <source>
        <dbReference type="ARBA" id="ARBA00022527"/>
    </source>
</evidence>
<dbReference type="EMBL" id="PGGS01000543">
    <property type="protein sequence ID" value="PNH03131.1"/>
    <property type="molecule type" value="Genomic_DNA"/>
</dbReference>
<name>A0A2J7ZS82_9CHLO</name>
<comment type="caution">
    <text evidence="8">The sequence shown here is derived from an EMBL/GenBank/DDBJ whole genome shotgun (WGS) entry which is preliminary data.</text>
</comment>
<dbReference type="OrthoDB" id="543536at2759"/>
<feature type="domain" description="Alpha-type protein kinase" evidence="7">
    <location>
        <begin position="19"/>
        <end position="270"/>
    </location>
</feature>
<dbReference type="InterPro" id="IPR051852">
    <property type="entry name" value="Alpha-type_PK"/>
</dbReference>
<evidence type="ECO:0000256" key="3">
    <source>
        <dbReference type="ARBA" id="ARBA00022741"/>
    </source>
</evidence>
<proteinExistence type="predicted"/>
<evidence type="ECO:0000256" key="6">
    <source>
        <dbReference type="SAM" id="MobiDB-lite"/>
    </source>
</evidence>
<dbReference type="GO" id="GO:0004674">
    <property type="term" value="F:protein serine/threonine kinase activity"/>
    <property type="evidence" value="ECO:0007669"/>
    <property type="project" value="UniProtKB-KW"/>
</dbReference>
<keyword evidence="9" id="KW-1185">Reference proteome</keyword>
<dbReference type="PANTHER" id="PTHR45992">
    <property type="entry name" value="EUKARYOTIC ELONGATION FACTOR 2 KINASE-RELATED"/>
    <property type="match status" value="1"/>
</dbReference>
<dbReference type="AlphaFoldDB" id="A0A2J7ZS82"/>
<dbReference type="InterPro" id="IPR004166">
    <property type="entry name" value="a-kinase_dom"/>
</dbReference>
<protein>
    <submittedName>
        <fullName evidence="8">Alpha-protein kinase 1</fullName>
    </submittedName>
</protein>
<dbReference type="SUPFAM" id="SSF56112">
    <property type="entry name" value="Protein kinase-like (PK-like)"/>
    <property type="match status" value="1"/>
</dbReference>
<feature type="compositionally biased region" description="Basic residues" evidence="6">
    <location>
        <begin position="1"/>
        <end position="12"/>
    </location>
</feature>
<gene>
    <name evidence="8" type="ORF">TSOC_010837</name>
</gene>
<accession>A0A2J7ZS82</accession>
<evidence type="ECO:0000256" key="4">
    <source>
        <dbReference type="ARBA" id="ARBA00022777"/>
    </source>
</evidence>
<organism evidence="8 9">
    <name type="scientific">Tetrabaena socialis</name>
    <dbReference type="NCBI Taxonomy" id="47790"/>
    <lineage>
        <taxon>Eukaryota</taxon>
        <taxon>Viridiplantae</taxon>
        <taxon>Chlorophyta</taxon>
        <taxon>core chlorophytes</taxon>
        <taxon>Chlorophyceae</taxon>
        <taxon>CS clade</taxon>
        <taxon>Chlamydomonadales</taxon>
        <taxon>Tetrabaenaceae</taxon>
        <taxon>Tetrabaena</taxon>
    </lineage>
</organism>
<dbReference type="InterPro" id="IPR011009">
    <property type="entry name" value="Kinase-like_dom_sf"/>
</dbReference>
<keyword evidence="3" id="KW-0547">Nucleotide-binding</keyword>
<dbReference type="GO" id="GO:0005524">
    <property type="term" value="F:ATP binding"/>
    <property type="evidence" value="ECO:0007669"/>
    <property type="project" value="UniProtKB-KW"/>
</dbReference>
<keyword evidence="1" id="KW-0723">Serine/threonine-protein kinase</keyword>
<evidence type="ECO:0000256" key="2">
    <source>
        <dbReference type="ARBA" id="ARBA00022679"/>
    </source>
</evidence>
<evidence type="ECO:0000313" key="8">
    <source>
        <dbReference type="EMBL" id="PNH03131.1"/>
    </source>
</evidence>
<reference evidence="8 9" key="1">
    <citation type="journal article" date="2017" name="Mol. Biol. Evol.">
        <title>The 4-celled Tetrabaena socialis nuclear genome reveals the essential components for genetic control of cell number at the origin of multicellularity in the volvocine lineage.</title>
        <authorList>
            <person name="Featherston J."/>
            <person name="Arakaki Y."/>
            <person name="Hanschen E.R."/>
            <person name="Ferris P.J."/>
            <person name="Michod R.E."/>
            <person name="Olson B.J.S.C."/>
            <person name="Nozaki H."/>
            <person name="Durand P.M."/>
        </authorList>
    </citation>
    <scope>NUCLEOTIDE SEQUENCE [LARGE SCALE GENOMIC DNA]</scope>
    <source>
        <strain evidence="8 9">NIES-571</strain>
    </source>
</reference>
<keyword evidence="5" id="KW-0067">ATP-binding</keyword>